<name>A0A9K3GFE1_9EUKA</name>
<dbReference type="EMBL" id="BDIP01000529">
    <property type="protein sequence ID" value="GIQ81899.1"/>
    <property type="molecule type" value="Genomic_DNA"/>
</dbReference>
<keyword evidence="5" id="KW-1185">Reference proteome</keyword>
<gene>
    <name evidence="2" type="ORF">KIPB_002415</name>
    <name evidence="3" type="ORF">KIPB_002941</name>
    <name evidence="4" type="ORF">KIPB_003233</name>
</gene>
<accession>A0A9K3GFE1</accession>
<dbReference type="EMBL" id="BDIP01000398">
    <property type="protein sequence ID" value="GIQ81455.1"/>
    <property type="molecule type" value="Genomic_DNA"/>
</dbReference>
<evidence type="ECO:0000313" key="2">
    <source>
        <dbReference type="EMBL" id="GIQ81455.1"/>
    </source>
</evidence>
<keyword evidence="1" id="KW-0472">Membrane</keyword>
<dbReference type="Proteomes" id="UP000265618">
    <property type="component" value="Unassembled WGS sequence"/>
</dbReference>
<feature type="transmembrane region" description="Helical" evidence="1">
    <location>
        <begin position="148"/>
        <end position="173"/>
    </location>
</feature>
<keyword evidence="1" id="KW-1133">Transmembrane helix</keyword>
<evidence type="ECO:0000313" key="5">
    <source>
        <dbReference type="Proteomes" id="UP000265618"/>
    </source>
</evidence>
<evidence type="ECO:0000256" key="1">
    <source>
        <dbReference type="SAM" id="Phobius"/>
    </source>
</evidence>
<sequence>MVQIEDTHESDEGSRTYVLIATGVALVCLLAHIFNLLVMKAKKRRGETSWNPRAYTFLVTALYILLGCNFVPSFLRDVFATLDAFDIHKFPDSFDKEHVHGVITTIANTFIPMSTVCVYQLLPLLYIQIWRGLIGQRVFDRLARHATISSAVVIGLGVTALLVGGILALTAIMTDVEEGWLFELSQHYWTVGIWLGAVAVTVLMAVFVSARVQVNAELAKRHYAGNETLYKTRRRVENVIFLSFPLFVSLSVSAVLEDNGKMSQNTLYLILSLANVVETSLWVVLSHTFSPPSSQSKARHLEGPRFVGVDGTESPALASGMLDPFDMGISL</sequence>
<feature type="transmembrane region" description="Helical" evidence="1">
    <location>
        <begin position="54"/>
        <end position="75"/>
    </location>
</feature>
<evidence type="ECO:0000313" key="4">
    <source>
        <dbReference type="EMBL" id="GIQ82147.1"/>
    </source>
</evidence>
<reference evidence="3 5" key="2">
    <citation type="journal article" date="2018" name="PLoS ONE">
        <title>The draft genome of Kipferlia bialata reveals reductive genome evolution in fornicate parasites.</title>
        <authorList>
            <person name="Tanifuji G."/>
            <person name="Takabayashi S."/>
            <person name="Kume K."/>
            <person name="Takagi M."/>
            <person name="Nakayama T."/>
            <person name="Kamikawa R."/>
            <person name="Inagaki Y."/>
            <person name="Hashimoto T."/>
        </authorList>
    </citation>
    <scope>NUCLEOTIDE SEQUENCE [LARGE SCALE GENOMIC DNA]</scope>
    <source>
        <strain evidence="3">NY0173</strain>
    </source>
</reference>
<dbReference type="AlphaFoldDB" id="A0A9K3GFE1"/>
<keyword evidence="1" id="KW-0812">Transmembrane</keyword>
<evidence type="ECO:0000313" key="3">
    <source>
        <dbReference type="EMBL" id="GIQ81899.1"/>
    </source>
</evidence>
<feature type="transmembrane region" description="Helical" evidence="1">
    <location>
        <begin position="268"/>
        <end position="289"/>
    </location>
</feature>
<dbReference type="EMBL" id="BDIP01000604">
    <property type="protein sequence ID" value="GIQ82147.1"/>
    <property type="molecule type" value="Genomic_DNA"/>
</dbReference>
<organism evidence="3 5">
    <name type="scientific">Kipferlia bialata</name>
    <dbReference type="NCBI Taxonomy" id="797122"/>
    <lineage>
        <taxon>Eukaryota</taxon>
        <taxon>Metamonada</taxon>
        <taxon>Carpediemonas-like organisms</taxon>
        <taxon>Kipferlia</taxon>
    </lineage>
</organism>
<protein>
    <submittedName>
        <fullName evidence="3">Uncharacterized protein</fullName>
    </submittedName>
</protein>
<feature type="transmembrane region" description="Helical" evidence="1">
    <location>
        <begin position="193"/>
        <end position="212"/>
    </location>
</feature>
<reference evidence="3" key="1">
    <citation type="submission" date="2016-10" db="EMBL/GenBank/DDBJ databases">
        <authorList>
            <person name="Tanifuji G."/>
            <person name="Kume K."/>
            <person name="Nakayama T."/>
            <person name="Takabayashi S."/>
            <person name="Hashimoto T."/>
        </authorList>
    </citation>
    <scope>NUCLEOTIDE SEQUENCE</scope>
    <source>
        <strain evidence="3">NY0173</strain>
    </source>
</reference>
<feature type="transmembrane region" description="Helical" evidence="1">
    <location>
        <begin position="17"/>
        <end position="38"/>
    </location>
</feature>
<proteinExistence type="predicted"/>
<feature type="transmembrane region" description="Helical" evidence="1">
    <location>
        <begin position="102"/>
        <end position="127"/>
    </location>
</feature>
<comment type="caution">
    <text evidence="3">The sequence shown here is derived from an EMBL/GenBank/DDBJ whole genome shotgun (WGS) entry which is preliminary data.</text>
</comment>
<feature type="transmembrane region" description="Helical" evidence="1">
    <location>
        <begin position="239"/>
        <end position="256"/>
    </location>
</feature>